<sequence>MSLAILEITALLGFLILAAKGPSTKKKLKYRRPDKAKISAQYVVNKDGEIEEY</sequence>
<keyword evidence="2" id="KW-1185">Reference proteome</keyword>
<evidence type="ECO:0000313" key="1">
    <source>
        <dbReference type="EMBL" id="MFD2872581.1"/>
    </source>
</evidence>
<comment type="caution">
    <text evidence="1">The sequence shown here is derived from an EMBL/GenBank/DDBJ whole genome shotgun (WGS) entry which is preliminary data.</text>
</comment>
<proteinExistence type="predicted"/>
<evidence type="ECO:0000313" key="2">
    <source>
        <dbReference type="Proteomes" id="UP001597557"/>
    </source>
</evidence>
<dbReference type="Proteomes" id="UP001597557">
    <property type="component" value="Unassembled WGS sequence"/>
</dbReference>
<gene>
    <name evidence="1" type="ORF">ACFS5N_08890</name>
</gene>
<accession>A0ABW5YCR1</accession>
<organism evidence="1 2">
    <name type="scientific">Mucilaginibacter ximonensis</name>
    <dbReference type="NCBI Taxonomy" id="538021"/>
    <lineage>
        <taxon>Bacteria</taxon>
        <taxon>Pseudomonadati</taxon>
        <taxon>Bacteroidota</taxon>
        <taxon>Sphingobacteriia</taxon>
        <taxon>Sphingobacteriales</taxon>
        <taxon>Sphingobacteriaceae</taxon>
        <taxon>Mucilaginibacter</taxon>
    </lineage>
</organism>
<name>A0ABW5YCR1_9SPHI</name>
<protein>
    <submittedName>
        <fullName evidence="1">Uncharacterized protein</fullName>
    </submittedName>
</protein>
<dbReference type="EMBL" id="JBHUPD010000002">
    <property type="protein sequence ID" value="MFD2872581.1"/>
    <property type="molecule type" value="Genomic_DNA"/>
</dbReference>
<reference evidence="2" key="1">
    <citation type="journal article" date="2019" name="Int. J. Syst. Evol. Microbiol.">
        <title>The Global Catalogue of Microorganisms (GCM) 10K type strain sequencing project: providing services to taxonomists for standard genome sequencing and annotation.</title>
        <authorList>
            <consortium name="The Broad Institute Genomics Platform"/>
            <consortium name="The Broad Institute Genome Sequencing Center for Infectious Disease"/>
            <person name="Wu L."/>
            <person name="Ma J."/>
        </authorList>
    </citation>
    <scope>NUCLEOTIDE SEQUENCE [LARGE SCALE GENOMIC DNA]</scope>
    <source>
        <strain evidence="2">KCTC 22437</strain>
    </source>
</reference>
<dbReference type="RefSeq" id="WP_377184407.1">
    <property type="nucleotide sequence ID" value="NZ_JBHUPD010000002.1"/>
</dbReference>